<protein>
    <recommendedName>
        <fullName evidence="3">Phage protein</fullName>
    </recommendedName>
</protein>
<dbReference type="KEGG" id="hte:Hydth_0893"/>
<organism evidence="1 2">
    <name type="scientific">Hydrogenobacter thermophilus (strain DSM 6534 / IAM 12695 / TK-6)</name>
    <dbReference type="NCBI Taxonomy" id="608538"/>
    <lineage>
        <taxon>Bacteria</taxon>
        <taxon>Pseudomonadati</taxon>
        <taxon>Aquificota</taxon>
        <taxon>Aquificia</taxon>
        <taxon>Aquificales</taxon>
        <taxon>Aquificaceae</taxon>
        <taxon>Hydrogenobacter</taxon>
    </lineage>
</organism>
<evidence type="ECO:0008006" key="3">
    <source>
        <dbReference type="Google" id="ProtNLM"/>
    </source>
</evidence>
<dbReference type="STRING" id="608538.HTH_0893"/>
<evidence type="ECO:0000313" key="1">
    <source>
        <dbReference type="EMBL" id="BAI69352.1"/>
    </source>
</evidence>
<dbReference type="RefSeq" id="WP_012963532.1">
    <property type="nucleotide sequence ID" value="NC_013799.1"/>
</dbReference>
<dbReference type="AlphaFoldDB" id="D3DHQ0"/>
<reference evidence="1 2" key="1">
    <citation type="journal article" date="2010" name="J. Bacteriol.">
        <title>Complete genome sequence of the thermophilic, obligately chemolithoautotrophic hydrogen-oxidizing bacterium Hydrogenobacter thermophilus TK-6.</title>
        <authorList>
            <person name="Arai H."/>
            <person name="Kanbe H."/>
            <person name="Ishii M."/>
            <person name="Igarashi Y."/>
        </authorList>
    </citation>
    <scope>NUCLEOTIDE SEQUENCE [LARGE SCALE GENOMIC DNA]</scope>
    <source>
        <strain evidence="2">DSM 6534 / IAM 12695 / TK-6 [Tokyo]</strain>
    </source>
</reference>
<keyword evidence="2" id="KW-1185">Reference proteome</keyword>
<evidence type="ECO:0000313" key="2">
    <source>
        <dbReference type="Proteomes" id="UP000002574"/>
    </source>
</evidence>
<proteinExistence type="predicted"/>
<sequence>MKYETVKTVRLSDGREVQVRSLTFKDFIRFSELISQVLNDILKGHINTSAYLQSAIPFMSAMTSLTQREIEELKPSDALKIFNACIDVLKEDTDFFTELKALLQKANELLSQKS</sequence>
<dbReference type="KEGG" id="hth:HTH_0893"/>
<gene>
    <name evidence="1" type="ordered locus">HTH_0893</name>
</gene>
<name>D3DHQ0_HYDTT</name>
<dbReference type="Proteomes" id="UP000002574">
    <property type="component" value="Chromosome"/>
</dbReference>
<accession>D3DHQ0</accession>
<dbReference type="EMBL" id="AP011112">
    <property type="protein sequence ID" value="BAI69352.1"/>
    <property type="molecule type" value="Genomic_DNA"/>
</dbReference>